<name>A0A8C3W494_9CETA</name>
<evidence type="ECO:0000313" key="4">
    <source>
        <dbReference type="Proteomes" id="UP000694540"/>
    </source>
</evidence>
<feature type="region of interest" description="Disordered" evidence="1">
    <location>
        <begin position="35"/>
        <end position="78"/>
    </location>
</feature>
<evidence type="ECO:0000259" key="2">
    <source>
        <dbReference type="Pfam" id="PF14836"/>
    </source>
</evidence>
<evidence type="ECO:0000256" key="1">
    <source>
        <dbReference type="SAM" id="MobiDB-lite"/>
    </source>
</evidence>
<keyword evidence="4" id="KW-1185">Reference proteome</keyword>
<dbReference type="Gene3D" id="3.10.20.90">
    <property type="entry name" value="Phosphatidylinositol 3-kinase Catalytic Subunit, Chain A, domain 1"/>
    <property type="match status" value="1"/>
</dbReference>
<feature type="region of interest" description="Disordered" evidence="1">
    <location>
        <begin position="1"/>
        <end position="21"/>
    </location>
</feature>
<dbReference type="InterPro" id="IPR028135">
    <property type="entry name" value="Ub_USP-typ"/>
</dbReference>
<dbReference type="Proteomes" id="UP000694540">
    <property type="component" value="Unplaced"/>
</dbReference>
<feature type="domain" description="Ubiquitin-like" evidence="2">
    <location>
        <begin position="248"/>
        <end position="321"/>
    </location>
</feature>
<reference evidence="3" key="2">
    <citation type="submission" date="2025-09" db="UniProtKB">
        <authorList>
            <consortium name="Ensembl"/>
        </authorList>
    </citation>
    <scope>IDENTIFICATION</scope>
</reference>
<organism evidence="3 4">
    <name type="scientific">Catagonus wagneri</name>
    <name type="common">Chacoan peccary</name>
    <dbReference type="NCBI Taxonomy" id="51154"/>
    <lineage>
        <taxon>Eukaryota</taxon>
        <taxon>Metazoa</taxon>
        <taxon>Chordata</taxon>
        <taxon>Craniata</taxon>
        <taxon>Vertebrata</taxon>
        <taxon>Euteleostomi</taxon>
        <taxon>Mammalia</taxon>
        <taxon>Eutheria</taxon>
        <taxon>Laurasiatheria</taxon>
        <taxon>Artiodactyla</taxon>
        <taxon>Suina</taxon>
        <taxon>Tayassuidae</taxon>
        <taxon>Catagonus</taxon>
    </lineage>
</organism>
<evidence type="ECO:0000313" key="3">
    <source>
        <dbReference type="Ensembl" id="ENSCWAP00000007700.1"/>
    </source>
</evidence>
<protein>
    <recommendedName>
        <fullName evidence="2">Ubiquitin-like domain-containing protein</fullName>
    </recommendedName>
</protein>
<reference evidence="3" key="1">
    <citation type="submission" date="2025-08" db="UniProtKB">
        <authorList>
            <consortium name="Ensembl"/>
        </authorList>
    </citation>
    <scope>IDENTIFICATION</scope>
</reference>
<accession>A0A8C3W494</accession>
<dbReference type="AlphaFoldDB" id="A0A8C3W494"/>
<dbReference type="Pfam" id="PF14836">
    <property type="entry name" value="Ubiquitin_3"/>
    <property type="match status" value="1"/>
</dbReference>
<dbReference type="GeneTree" id="ENSGT00390000006663"/>
<proteinExistence type="predicted"/>
<dbReference type="Ensembl" id="ENSCWAT00000008391.1">
    <property type="protein sequence ID" value="ENSCWAP00000007700.1"/>
    <property type="gene ID" value="ENSCWAG00000005968.1"/>
</dbReference>
<sequence>MESGPASSGRRPQPQPLGPYSGPLACPCSALSVPWRGGKGSPKSSDQALAGGRPCPLQEQDTTPLMTGRQGAAGRKEPWPPALLPCTLAVALPRTSPSGLGLGVLRVVAWGVEVRSVPGRGGQEALGSLSEMEEREEEEVAGATLGDTGTSDRGRFAQGLEVDRGGLQRAAGLLEVSPKALAREEAECLLDGKLRLASSKVGATPWSHLLSLYKQLQKSAMAKFPLKESLPLEDKDIEEEMEEEHSSLKLYVPGIVTLPSPLHKTFRSTDTVGFMESELKKLLVVQRESCLWKMDSPEGRGLLTQPEVTLEEVGIVDSQVVGPSKPTAC</sequence>